<feature type="non-terminal residue" evidence="7">
    <location>
        <position position="1"/>
    </location>
</feature>
<dbReference type="InterPro" id="IPR018260">
    <property type="entry name" value="Ribosomal_uL22_CS"/>
</dbReference>
<keyword evidence="2 5" id="KW-0689">Ribosomal protein</keyword>
<dbReference type="Proteomes" id="UP000777265">
    <property type="component" value="Unassembled WGS sequence"/>
</dbReference>
<dbReference type="GO" id="GO:0005840">
    <property type="term" value="C:ribosome"/>
    <property type="evidence" value="ECO:0007669"/>
    <property type="project" value="UniProtKB-KW"/>
</dbReference>
<keyword evidence="6" id="KW-0694">RNA-binding</keyword>
<dbReference type="GO" id="GO:0019843">
    <property type="term" value="F:rRNA binding"/>
    <property type="evidence" value="ECO:0007669"/>
    <property type="project" value="UniProtKB-KW"/>
</dbReference>
<dbReference type="EMBL" id="JAAYEE010000034">
    <property type="protein sequence ID" value="NLW34247.1"/>
    <property type="molecule type" value="Genomic_DNA"/>
</dbReference>
<accession>A0A971S0L3</accession>
<keyword evidence="6" id="KW-0699">rRNA-binding</keyword>
<dbReference type="SUPFAM" id="SSF54843">
    <property type="entry name" value="Ribosomal protein L22"/>
    <property type="match status" value="1"/>
</dbReference>
<dbReference type="InterPro" id="IPR036394">
    <property type="entry name" value="Ribosomal_uL22_sf"/>
</dbReference>
<dbReference type="Gene3D" id="3.90.470.10">
    <property type="entry name" value="Ribosomal protein L22/L17"/>
    <property type="match status" value="1"/>
</dbReference>
<dbReference type="GO" id="GO:0006412">
    <property type="term" value="P:translation"/>
    <property type="evidence" value="ECO:0007669"/>
    <property type="project" value="InterPro"/>
</dbReference>
<evidence type="ECO:0000256" key="3">
    <source>
        <dbReference type="ARBA" id="ARBA00023274"/>
    </source>
</evidence>
<reference evidence="7" key="2">
    <citation type="submission" date="2020-01" db="EMBL/GenBank/DDBJ databases">
        <authorList>
            <person name="Campanaro S."/>
        </authorList>
    </citation>
    <scope>NUCLEOTIDE SEQUENCE</scope>
    <source>
        <strain evidence="7">AS06rmzACSIP_7</strain>
    </source>
</reference>
<comment type="similarity">
    <text evidence="1 5">Belongs to the universal ribosomal protein uL22 family.</text>
</comment>
<evidence type="ECO:0000256" key="5">
    <source>
        <dbReference type="RuleBase" id="RU004005"/>
    </source>
</evidence>
<evidence type="ECO:0000256" key="6">
    <source>
        <dbReference type="RuleBase" id="RU004006"/>
    </source>
</evidence>
<dbReference type="InterPro" id="IPR001063">
    <property type="entry name" value="Ribosomal_uL22"/>
</dbReference>
<evidence type="ECO:0000256" key="1">
    <source>
        <dbReference type="ARBA" id="ARBA00009451"/>
    </source>
</evidence>
<evidence type="ECO:0000256" key="2">
    <source>
        <dbReference type="ARBA" id="ARBA00022980"/>
    </source>
</evidence>
<comment type="caution">
    <text evidence="7">The sequence shown here is derived from an EMBL/GenBank/DDBJ whole genome shotgun (WGS) entry which is preliminary data.</text>
</comment>
<comment type="subunit">
    <text evidence="6">Part of the 50S ribosomal subunit.</text>
</comment>
<name>A0A971S0L3_9BACT</name>
<reference evidence="7" key="1">
    <citation type="journal article" date="2020" name="Biotechnol. Biofuels">
        <title>New insights from the biogas microbiome by comprehensive genome-resolved metagenomics of nearly 1600 species originating from multiple anaerobic digesters.</title>
        <authorList>
            <person name="Campanaro S."/>
            <person name="Treu L."/>
            <person name="Rodriguez-R L.M."/>
            <person name="Kovalovszki A."/>
            <person name="Ziels R.M."/>
            <person name="Maus I."/>
            <person name="Zhu X."/>
            <person name="Kougias P.G."/>
            <person name="Basile A."/>
            <person name="Luo G."/>
            <person name="Schluter A."/>
            <person name="Konstantinidis K.T."/>
            <person name="Angelidaki I."/>
        </authorList>
    </citation>
    <scope>NUCLEOTIDE SEQUENCE</scope>
    <source>
        <strain evidence="7">AS06rmzACSIP_7</strain>
    </source>
</reference>
<protein>
    <recommendedName>
        <fullName evidence="4">50S ribosomal protein L22</fullName>
    </recommendedName>
</protein>
<keyword evidence="3 5" id="KW-0687">Ribonucleoprotein</keyword>
<dbReference type="PROSITE" id="PS00464">
    <property type="entry name" value="RIBOSOMAL_L22"/>
    <property type="match status" value="1"/>
</dbReference>
<dbReference type="Pfam" id="PF00237">
    <property type="entry name" value="Ribosomal_L22"/>
    <property type="match status" value="1"/>
</dbReference>
<dbReference type="GO" id="GO:0003735">
    <property type="term" value="F:structural constituent of ribosome"/>
    <property type="evidence" value="ECO:0007669"/>
    <property type="project" value="InterPro"/>
</dbReference>
<evidence type="ECO:0000256" key="4">
    <source>
        <dbReference type="ARBA" id="ARBA00035480"/>
    </source>
</evidence>
<proteinExistence type="inferred from homology"/>
<organism evidence="7 8">
    <name type="scientific">Syntrophorhabdus aromaticivorans</name>
    <dbReference type="NCBI Taxonomy" id="328301"/>
    <lineage>
        <taxon>Bacteria</taxon>
        <taxon>Pseudomonadati</taxon>
        <taxon>Thermodesulfobacteriota</taxon>
        <taxon>Syntrophorhabdia</taxon>
        <taxon>Syntrophorhabdales</taxon>
        <taxon>Syntrophorhabdaceae</taxon>
        <taxon>Syntrophorhabdus</taxon>
    </lineage>
</organism>
<evidence type="ECO:0000313" key="7">
    <source>
        <dbReference type="EMBL" id="NLW34247.1"/>
    </source>
</evidence>
<evidence type="ECO:0000313" key="8">
    <source>
        <dbReference type="Proteomes" id="UP000777265"/>
    </source>
</evidence>
<dbReference type="AlphaFoldDB" id="A0A971S0L3"/>
<dbReference type="GO" id="GO:1990904">
    <property type="term" value="C:ribonucleoprotein complex"/>
    <property type="evidence" value="ECO:0007669"/>
    <property type="project" value="UniProtKB-KW"/>
</dbReference>
<gene>
    <name evidence="7" type="ORF">GXY80_02025</name>
</gene>
<sequence length="50" mass="5822">KKYVDIDNLYVKNVIVDGGPMMKRFLPRAMGRATKIRKRTSHITMILDET</sequence>